<dbReference type="Proteomes" id="UP001174932">
    <property type="component" value="Unassembled WGS sequence"/>
</dbReference>
<dbReference type="EMBL" id="JAUOZU010000013">
    <property type="protein sequence ID" value="MDO6965808.1"/>
    <property type="molecule type" value="Genomic_DNA"/>
</dbReference>
<name>A0ABT8YQ53_9HYPH</name>
<dbReference type="RefSeq" id="WP_304377738.1">
    <property type="nucleotide sequence ID" value="NZ_JAUOZU010000013.1"/>
</dbReference>
<evidence type="ECO:0000313" key="1">
    <source>
        <dbReference type="EMBL" id="MDO6965808.1"/>
    </source>
</evidence>
<protein>
    <submittedName>
        <fullName evidence="1">Uncharacterized protein</fullName>
    </submittedName>
</protein>
<organism evidence="1 2">
    <name type="scientific">Rhizobium alvei</name>
    <dbReference type="NCBI Taxonomy" id="1132659"/>
    <lineage>
        <taxon>Bacteria</taxon>
        <taxon>Pseudomonadati</taxon>
        <taxon>Pseudomonadota</taxon>
        <taxon>Alphaproteobacteria</taxon>
        <taxon>Hyphomicrobiales</taxon>
        <taxon>Rhizobiaceae</taxon>
        <taxon>Rhizobium/Agrobacterium group</taxon>
        <taxon>Rhizobium</taxon>
    </lineage>
</organism>
<reference evidence="1" key="1">
    <citation type="journal article" date="2015" name="Int. J. Syst. Evol. Microbiol.">
        <title>Rhizobium alvei sp. nov., isolated from a freshwater river.</title>
        <authorList>
            <person name="Sheu S.Y."/>
            <person name="Huang H.W."/>
            <person name="Young C.C."/>
            <person name="Chen W.M."/>
        </authorList>
    </citation>
    <scope>NUCLEOTIDE SEQUENCE</scope>
    <source>
        <strain evidence="1">TNR-22</strain>
    </source>
</reference>
<proteinExistence type="predicted"/>
<accession>A0ABT8YQ53</accession>
<comment type="caution">
    <text evidence="1">The sequence shown here is derived from an EMBL/GenBank/DDBJ whole genome shotgun (WGS) entry which is preliminary data.</text>
</comment>
<reference evidence="1" key="2">
    <citation type="submission" date="2023-07" db="EMBL/GenBank/DDBJ databases">
        <authorList>
            <person name="Shen H."/>
        </authorList>
    </citation>
    <scope>NUCLEOTIDE SEQUENCE</scope>
    <source>
        <strain evidence="1">TNR-22</strain>
    </source>
</reference>
<evidence type="ECO:0000313" key="2">
    <source>
        <dbReference type="Proteomes" id="UP001174932"/>
    </source>
</evidence>
<gene>
    <name evidence="1" type="ORF">Q4481_17745</name>
</gene>
<sequence>MTKPRVRVQAGSRSVGLPVSRPQASYLRDTRSGVIASRPASLSEHRDQVRAVWRRAGALAMDMIQNSGRLRGVVDQIIVDSCGTELTMSYQPDLSRFGYHITEATDLATVANTTYHLRYTEADGFVLKSMTDLAYNPSSALETDAAFDSAFDDILVARVVTNGANVATITNLSNKARLIKQVNRRDVLMSALDWTTLSGSGMALNWGRTPGISSCTMQEWRSNNAGPDGSVTAESAGTARAVGARIPANGVSRYNISALEYYYEDTTLNHGTASFVVFATAF</sequence>
<keyword evidence="2" id="KW-1185">Reference proteome</keyword>